<dbReference type="Gene3D" id="1.10.10.2910">
    <property type="match status" value="1"/>
</dbReference>
<dbReference type="RefSeq" id="WP_128386647.1">
    <property type="nucleotide sequence ID" value="NZ_CP035037.1"/>
</dbReference>
<evidence type="ECO:0000259" key="1">
    <source>
        <dbReference type="Pfam" id="PF06114"/>
    </source>
</evidence>
<reference evidence="2 3" key="1">
    <citation type="submission" date="2019-01" db="EMBL/GenBank/DDBJ databases">
        <title>Leucobacter muris sp. nov. isolated from the nose of a laboratory mouse.</title>
        <authorList>
            <person name="Benga L."/>
            <person name="Sproeer C."/>
            <person name="Schumann P."/>
            <person name="Verbarg S."/>
            <person name="Bunk B."/>
            <person name="Engelhardt E."/>
            <person name="Benten P.M."/>
            <person name="Sager M."/>
        </authorList>
    </citation>
    <scope>NUCLEOTIDE SEQUENCE [LARGE SCALE GENOMIC DNA]</scope>
    <source>
        <strain evidence="2 3">DSM 101948</strain>
    </source>
</reference>
<gene>
    <name evidence="2" type="ORF">Leucomu_05910</name>
</gene>
<feature type="domain" description="IrrE N-terminal-like" evidence="1">
    <location>
        <begin position="10"/>
        <end position="106"/>
    </location>
</feature>
<dbReference type="Pfam" id="PF06114">
    <property type="entry name" value="Peptidase_M78"/>
    <property type="match status" value="1"/>
</dbReference>
<organism evidence="2 3">
    <name type="scientific">Leucobacter muris</name>
    <dbReference type="NCBI Taxonomy" id="1935379"/>
    <lineage>
        <taxon>Bacteria</taxon>
        <taxon>Bacillati</taxon>
        <taxon>Actinomycetota</taxon>
        <taxon>Actinomycetes</taxon>
        <taxon>Micrococcales</taxon>
        <taxon>Microbacteriaceae</taxon>
        <taxon>Leucobacter</taxon>
    </lineage>
</organism>
<keyword evidence="3" id="KW-1185">Reference proteome</keyword>
<sequence length="136" mass="15470">MKRRVTRAAKRLGVTLQAAHLPPGILGFYDREKAIVYFEISLSPDERWSVVGHELGHVYYGHGCDNPKHEDQADAFAAWLLIDPERYALAESVSTDVEYLADELDVAEWVIVAFKKHVLQRLGLRTYVRSPQHLVA</sequence>
<dbReference type="EMBL" id="CP035037">
    <property type="protein sequence ID" value="QAB17519.1"/>
    <property type="molecule type" value="Genomic_DNA"/>
</dbReference>
<dbReference type="InterPro" id="IPR010359">
    <property type="entry name" value="IrrE_HExxH"/>
</dbReference>
<dbReference type="Proteomes" id="UP000285768">
    <property type="component" value="Chromosome"/>
</dbReference>
<protein>
    <submittedName>
        <fullName evidence="2">ImmA/IrrE family metallo-endopeptidase</fullName>
    </submittedName>
</protein>
<accession>A0ABX5QEM4</accession>
<name>A0ABX5QEM4_9MICO</name>
<evidence type="ECO:0000313" key="3">
    <source>
        <dbReference type="Proteomes" id="UP000285768"/>
    </source>
</evidence>
<evidence type="ECO:0000313" key="2">
    <source>
        <dbReference type="EMBL" id="QAB17519.1"/>
    </source>
</evidence>
<proteinExistence type="predicted"/>